<proteinExistence type="predicted"/>
<dbReference type="AlphaFoldDB" id="A0A1I4KX56"/>
<dbReference type="OrthoDB" id="1708042at2"/>
<dbReference type="RefSeq" id="WP_090937473.1">
    <property type="nucleotide sequence ID" value="NZ_FOTS01000020.1"/>
</dbReference>
<sequence>MQGIIAVEKSLTILADMLETKGYEIVDLSESNLSGVDAIIVGGTDVNAMSDSLADVPVINAADKTFNEIIEELGRV</sequence>
<dbReference type="EMBL" id="FOTS01000020">
    <property type="protein sequence ID" value="SFL83330.1"/>
    <property type="molecule type" value="Genomic_DNA"/>
</dbReference>
<reference evidence="2" key="1">
    <citation type="submission" date="2016-10" db="EMBL/GenBank/DDBJ databases">
        <authorList>
            <person name="Varghese N."/>
            <person name="Submissions S."/>
        </authorList>
    </citation>
    <scope>NUCLEOTIDE SEQUENCE [LARGE SCALE GENOMIC DNA]</scope>
    <source>
        <strain evidence="2">DSM 13327</strain>
    </source>
</reference>
<evidence type="ECO:0000313" key="1">
    <source>
        <dbReference type="EMBL" id="SFL83330.1"/>
    </source>
</evidence>
<name>A0A1I4KX56_9FIRM</name>
<accession>A0A1I4KX56</accession>
<gene>
    <name evidence="1" type="ORF">SAMN04490355_102035</name>
</gene>
<organism evidence="1 2">
    <name type="scientific">Pelosinus propionicus DSM 13327</name>
    <dbReference type="NCBI Taxonomy" id="1123291"/>
    <lineage>
        <taxon>Bacteria</taxon>
        <taxon>Bacillati</taxon>
        <taxon>Bacillota</taxon>
        <taxon>Negativicutes</taxon>
        <taxon>Selenomonadales</taxon>
        <taxon>Sporomusaceae</taxon>
        <taxon>Pelosinus</taxon>
    </lineage>
</organism>
<dbReference type="Proteomes" id="UP000199520">
    <property type="component" value="Unassembled WGS sequence"/>
</dbReference>
<keyword evidence="2" id="KW-1185">Reference proteome</keyword>
<dbReference type="Pfam" id="PF03698">
    <property type="entry name" value="UPF0180"/>
    <property type="match status" value="1"/>
</dbReference>
<protein>
    <submittedName>
        <fullName evidence="1">Uncharacterized protein family (UPF0180)</fullName>
    </submittedName>
</protein>
<evidence type="ECO:0000313" key="2">
    <source>
        <dbReference type="Proteomes" id="UP000199520"/>
    </source>
</evidence>
<dbReference type="InterPro" id="IPR005370">
    <property type="entry name" value="UPF0180"/>
</dbReference>